<gene>
    <name evidence="1" type="ORF">CDCA_CDCA09G2569</name>
</gene>
<dbReference type="AlphaFoldDB" id="A0AAV9IW76"/>
<proteinExistence type="predicted"/>
<dbReference type="SUPFAM" id="SSF53474">
    <property type="entry name" value="alpha/beta-Hydrolases"/>
    <property type="match status" value="1"/>
</dbReference>
<evidence type="ECO:0008006" key="3">
    <source>
        <dbReference type="Google" id="ProtNLM"/>
    </source>
</evidence>
<evidence type="ECO:0000313" key="1">
    <source>
        <dbReference type="EMBL" id="KAK4536544.1"/>
    </source>
</evidence>
<keyword evidence="2" id="KW-1185">Reference proteome</keyword>
<evidence type="ECO:0000313" key="2">
    <source>
        <dbReference type="Proteomes" id="UP001301350"/>
    </source>
</evidence>
<protein>
    <recommendedName>
        <fullName evidence="3">AB hydrolase-1 domain-containing protein</fullName>
    </recommendedName>
</protein>
<dbReference type="InterPro" id="IPR029058">
    <property type="entry name" value="AB_hydrolase_fold"/>
</dbReference>
<organism evidence="1 2">
    <name type="scientific">Cyanidium caldarium</name>
    <name type="common">Red alga</name>
    <dbReference type="NCBI Taxonomy" id="2771"/>
    <lineage>
        <taxon>Eukaryota</taxon>
        <taxon>Rhodophyta</taxon>
        <taxon>Bangiophyceae</taxon>
        <taxon>Cyanidiales</taxon>
        <taxon>Cyanidiaceae</taxon>
        <taxon>Cyanidium</taxon>
    </lineage>
</organism>
<sequence length="417" mass="46249">MERRPREISTTGFLAVRPLPPPSIFTGSQRLSDRHTRLLRCSAESSPTHRRRQQRVAWSAMPAAVELLMRVVLENYQGVHETHIDRFNGIRQFVGGTKRPPRGTLLVMHGVNPRGAWDPRLEGVAKAFAAIGFRVLMPNIASLQRLEVGLRGVEEMEAVVDALTEVVGDASDQTLSVFGASLSGAMALVAASRPRMQHRVRAICVVGGFASTSTVSRKIMLMPPGSDDYGRNVLFYNFVEMALGPNEALKEALYHAVLDNHLLRRGTPDEQLPRYLAQVPPEVGALYWRLQNDVAFRLEIAEQVTAQTAELMRALSPVEFLRTLRCRKVVLVHGQADEVVPSCEAELLYEEMRKVGIDAELCKTHLLGHGDKMLPRQPLHRIATDVFQLVAAWASFIEAATLPVAPATPARVLEKAR</sequence>
<reference evidence="1 2" key="1">
    <citation type="submission" date="2022-07" db="EMBL/GenBank/DDBJ databases">
        <title>Genome-wide signatures of adaptation to extreme environments.</title>
        <authorList>
            <person name="Cho C.H."/>
            <person name="Yoon H.S."/>
        </authorList>
    </citation>
    <scope>NUCLEOTIDE SEQUENCE [LARGE SCALE GENOMIC DNA]</scope>
    <source>
        <strain evidence="1 2">DBV 063 E5</strain>
    </source>
</reference>
<dbReference type="Proteomes" id="UP001301350">
    <property type="component" value="Unassembled WGS sequence"/>
</dbReference>
<dbReference type="Gene3D" id="3.40.50.1820">
    <property type="entry name" value="alpha/beta hydrolase"/>
    <property type="match status" value="1"/>
</dbReference>
<comment type="caution">
    <text evidence="1">The sequence shown here is derived from an EMBL/GenBank/DDBJ whole genome shotgun (WGS) entry which is preliminary data.</text>
</comment>
<accession>A0AAV9IW76</accession>
<name>A0AAV9IW76_CYACA</name>
<dbReference type="EMBL" id="JANCYW010000009">
    <property type="protein sequence ID" value="KAK4536544.1"/>
    <property type="molecule type" value="Genomic_DNA"/>
</dbReference>